<dbReference type="PROSITE" id="PS50297">
    <property type="entry name" value="ANK_REP_REGION"/>
    <property type="match status" value="4"/>
</dbReference>
<name>V7PMR4_PLAYE</name>
<dbReference type="PANTHER" id="PTHR24198">
    <property type="entry name" value="ANKYRIN REPEAT AND PROTEIN KINASE DOMAIN-CONTAINING PROTEIN"/>
    <property type="match status" value="1"/>
</dbReference>
<feature type="repeat" description="ANK" evidence="3">
    <location>
        <begin position="1389"/>
        <end position="1421"/>
    </location>
</feature>
<feature type="region of interest" description="Disordered" evidence="4">
    <location>
        <begin position="661"/>
        <end position="697"/>
    </location>
</feature>
<feature type="region of interest" description="Disordered" evidence="4">
    <location>
        <begin position="830"/>
        <end position="895"/>
    </location>
</feature>
<keyword evidence="2 3" id="KW-0040">ANK repeat</keyword>
<dbReference type="SUPFAM" id="SSF48403">
    <property type="entry name" value="Ankyrin repeat"/>
    <property type="match status" value="2"/>
</dbReference>
<evidence type="ECO:0000256" key="3">
    <source>
        <dbReference type="PROSITE-ProRule" id="PRU00023"/>
    </source>
</evidence>
<evidence type="ECO:0000256" key="1">
    <source>
        <dbReference type="ARBA" id="ARBA00022737"/>
    </source>
</evidence>
<dbReference type="SMART" id="SM00248">
    <property type="entry name" value="ANK"/>
    <property type="match status" value="8"/>
</dbReference>
<feature type="compositionally biased region" description="Basic and acidic residues" evidence="4">
    <location>
        <begin position="846"/>
        <end position="875"/>
    </location>
</feature>
<dbReference type="OrthoDB" id="20872at2759"/>
<organism evidence="5 6">
    <name type="scientific">Plasmodium yoelii 17X</name>
    <dbReference type="NCBI Taxonomy" id="1323249"/>
    <lineage>
        <taxon>Eukaryota</taxon>
        <taxon>Sar</taxon>
        <taxon>Alveolata</taxon>
        <taxon>Apicomplexa</taxon>
        <taxon>Aconoidasida</taxon>
        <taxon>Haemosporida</taxon>
        <taxon>Plasmodiidae</taxon>
        <taxon>Plasmodium</taxon>
        <taxon>Plasmodium (Vinckeia)</taxon>
    </lineage>
</organism>
<reference evidence="5 6" key="1">
    <citation type="submission" date="2013-11" db="EMBL/GenBank/DDBJ databases">
        <title>The Genome Sequence of Plasmodium yoelii 17X.</title>
        <authorList>
            <consortium name="The Broad Institute Genomics Platform"/>
            <consortium name="The Broad Institute Genome Sequencing Center for Infectious Disease"/>
            <person name="Neafsey D."/>
            <person name="Adams J."/>
            <person name="Walker B."/>
            <person name="Young S.K."/>
            <person name="Zeng Q."/>
            <person name="Gargeya S."/>
            <person name="Fitzgerald M."/>
            <person name="Haas B."/>
            <person name="Abouelleil A."/>
            <person name="Alvarado L."/>
            <person name="Chapman S.B."/>
            <person name="Gainer-Dewar J."/>
            <person name="Goldberg J."/>
            <person name="Griggs A."/>
            <person name="Gujja S."/>
            <person name="Hansen M."/>
            <person name="Howarth C."/>
            <person name="Imamovic A."/>
            <person name="Ireland A."/>
            <person name="Larimer J."/>
            <person name="McCowan C."/>
            <person name="Murphy C."/>
            <person name="Pearson M."/>
            <person name="Poon T.W."/>
            <person name="Priest M."/>
            <person name="Roberts A."/>
            <person name="Saif S."/>
            <person name="Shea T."/>
            <person name="Sykes S."/>
            <person name="Wortman J."/>
            <person name="Nusbaum C."/>
            <person name="Birren B."/>
        </authorList>
    </citation>
    <scope>NUCLEOTIDE SEQUENCE [LARGE SCALE GENOMIC DNA]</scope>
    <source>
        <strain evidence="5 6">17X</strain>
    </source>
</reference>
<evidence type="ECO:0000313" key="6">
    <source>
        <dbReference type="Proteomes" id="UP000018538"/>
    </source>
</evidence>
<feature type="repeat" description="ANK" evidence="3">
    <location>
        <begin position="1662"/>
        <end position="1694"/>
    </location>
</feature>
<dbReference type="Gene3D" id="1.25.40.20">
    <property type="entry name" value="Ankyrin repeat-containing domain"/>
    <property type="match status" value="2"/>
</dbReference>
<feature type="compositionally biased region" description="Polar residues" evidence="4">
    <location>
        <begin position="720"/>
        <end position="730"/>
    </location>
</feature>
<keyword evidence="1" id="KW-0677">Repeat</keyword>
<feature type="repeat" description="ANK" evidence="3">
    <location>
        <begin position="1425"/>
        <end position="1453"/>
    </location>
</feature>
<feature type="repeat" description="ANK" evidence="3">
    <location>
        <begin position="1560"/>
        <end position="1592"/>
    </location>
</feature>
<sequence length="1781" mass="203241">MKSVEFEANSSSHGNELNEDDINKCILNKLNLIFNNNIKSISQDDDKLIEHELNRKEKTNEISEINTVNNDTTVTNAIDKQNKFIKKNSLNAVDQNNNAYNEEINNSNSLDSNNNNNTNSDVTSTNTIGKQNIAIKKSSLNTTDSNDNASSEGINNLNILESNNNNACCNIDKNATTISNTNGNSTNASGSSKHTIDKNNPNIVDINDTHVDDQNSFINSIERDCSTIAIINNGNNTDNTIRDANNIDNINSDLNTRSISILNQLKRENLSENVSVISIGDLYKLSCDACLSIESIMKKKNLGELLAGENNCNNNINKKNERWKRYIKCIEPFLDVHTIINLSQTCKFLYKRKYKVWNNRLIFNSYLGYNPKVLYTYVFPTIYRHIHRSVRRRLCLDFTLCTLIKDITVTNILNQIYNFDSLNTKHLFIYNLQEIYFDYCHNLTDKTLEVLAQTRLPSLKTLSIKCVRNKYLTCAPLTVMLKKQNWPIFTNFICSFSNSWLEPIFIISNFIVNRANNQNHLIYHKLKNLRKTLENMKNFDSTHNNVNTSLGTSIDESNKKIINENNKYNFMSLQSCVDASSLYKLNINDYSSTTNNHHTNNNKKFKSALNSETEFSISQSETNNNFSLFNNFLYNTMRHFGYSSRLSNNFNYKDYNNTYPQKNSIVNRKDDTNNSHSSNGSVSNNNSNVNNSMSNFTGVTSKKNMNISINIDTSNINANEQGPNKQNNIDNLHPAGHSVSTGKFHISLSNNGNIGCDGNASSLISKSEPNVNAGNTICEMKGQINDGSGEKDANNYSNNSTAEEIENMIPNSDNKGNDSFSWACKMRNSDGVLTESENKRSKRKSRDKESFENDGEEKKVPKIRDEEKNNEKSNFEEYTEDSLLQDGNDTKDNMKNKNMVKKDLIEEKKNKNSFNNKKNKLLTAENIFCMNILHNNVNTFDEEEEDDDDDEENNLNKCKCNGNSCIYTPDEINFKCDCDDCPFANGYKNLISVDDPYIQSHFVHPNLDILGSWGSKCFLESIGLDIYVKGYSVALKNENVKICVKLSKKIQDELYELSKSEKYKNNNLVYLLRDKGSELLSNTPLTIETDENGGIDIWTLPISLAISKKNRYLFYLVLKGGAKVDIWDYLGKSPLYIACENECKEFVEVLIDERRNRKKKNNIMQCYSKGLYNIDREDSIANCHGKNICVDDLNKKMSYSNEDIKKMSITELGKVADSETVNNGNNINSNTVIANHINDNNNINGNNNVINNGEDFKRIDTSNPFKNEPRYETRNDVSSLWGIHHNSNGRNNGNSNTSRSNIEKRLSEKINETQKDNNINEKESSNKELVPNNVNIDINNSYEINNSYDFDAPNFEGIKKNDNFNNLCISPYGNKCDNYYVTYPIDIENGYIPLNIAIKKKNFSIVNSLVESGERLDIKCPYVRDYKSPLYLACENNISEIIQLLLEKKANPNWCYHNKFTPILLAYNLNKAWVNHFLDAGAGEKACDRHILTELISCAIFKKDLSTVQLLLKKYPQLLQKGHKLWSLPFIQAAKLERLNILKYLYSLKKEIINQLDANNVLSPIHAAAEEGNVEIIKFLIENDVNINLTNKYHQNALHIACLENQEKVAQLLIANNVDVNCKDNINGECPLMICIRTRNENLAMLILNESKNINYNLTNIHGETSLIYSIFYGLYDVADILMARGADASVRDINGDKSYNVACERVLSNRACKNVLKKFLKLYRSQNKNFLPQKNKINKKNKFYQSYQTINQSFFSIFRIKKEQKDKKSISYSIDNESIQ</sequence>
<protein>
    <recommendedName>
        <fullName evidence="7">Ankyrin-repeat protein</fullName>
    </recommendedName>
</protein>
<evidence type="ECO:0000256" key="4">
    <source>
        <dbReference type="SAM" id="MobiDB-lite"/>
    </source>
</evidence>
<feature type="region of interest" description="Disordered" evidence="4">
    <location>
        <begin position="102"/>
        <end position="125"/>
    </location>
</feature>
<evidence type="ECO:0008006" key="7">
    <source>
        <dbReference type="Google" id="ProtNLM"/>
    </source>
</evidence>
<evidence type="ECO:0000313" key="5">
    <source>
        <dbReference type="EMBL" id="ETB60901.1"/>
    </source>
</evidence>
<feature type="compositionally biased region" description="Low complexity" evidence="4">
    <location>
        <begin position="674"/>
        <end position="695"/>
    </location>
</feature>
<feature type="region of interest" description="Disordered" evidence="4">
    <location>
        <begin position="717"/>
        <end position="736"/>
    </location>
</feature>
<accession>V7PMR4</accession>
<dbReference type="InterPro" id="IPR002110">
    <property type="entry name" value="Ankyrin_rpt"/>
</dbReference>
<gene>
    <name evidence="5" type="ORF">YYC_01864</name>
</gene>
<keyword evidence="6" id="KW-1185">Reference proteome</keyword>
<dbReference type="InterPro" id="IPR036770">
    <property type="entry name" value="Ankyrin_rpt-contain_sf"/>
</dbReference>
<dbReference type="PROSITE" id="PS50088">
    <property type="entry name" value="ANK_REPEAT"/>
    <property type="match status" value="5"/>
</dbReference>
<dbReference type="EMBL" id="KI635738">
    <property type="protein sequence ID" value="ETB60901.1"/>
    <property type="molecule type" value="Genomic_DNA"/>
</dbReference>
<proteinExistence type="predicted"/>
<dbReference type="Proteomes" id="UP000018538">
    <property type="component" value="Unassembled WGS sequence"/>
</dbReference>
<dbReference type="PANTHER" id="PTHR24198:SF165">
    <property type="entry name" value="ANKYRIN REPEAT-CONTAINING PROTEIN-RELATED"/>
    <property type="match status" value="1"/>
</dbReference>
<feature type="repeat" description="ANK" evidence="3">
    <location>
        <begin position="1593"/>
        <end position="1625"/>
    </location>
</feature>
<evidence type="ECO:0000256" key="2">
    <source>
        <dbReference type="ARBA" id="ARBA00023043"/>
    </source>
</evidence>
<dbReference type="Pfam" id="PF12796">
    <property type="entry name" value="Ank_2"/>
    <property type="match status" value="2"/>
</dbReference>